<dbReference type="Proteomes" id="UP001596045">
    <property type="component" value="Unassembled WGS sequence"/>
</dbReference>
<dbReference type="RefSeq" id="WP_378997980.1">
    <property type="nucleotide sequence ID" value="NZ_JBHSMT010000023.1"/>
</dbReference>
<comment type="caution">
    <text evidence="10">The sequence shown here is derived from an EMBL/GenBank/DDBJ whole genome shotgun (WGS) entry which is preliminary data.</text>
</comment>
<organism evidence="10 11">
    <name type="scientific">Paraherbaspirillum soli</name>
    <dbReference type="NCBI Taxonomy" id="631222"/>
    <lineage>
        <taxon>Bacteria</taxon>
        <taxon>Pseudomonadati</taxon>
        <taxon>Pseudomonadota</taxon>
        <taxon>Betaproteobacteria</taxon>
        <taxon>Burkholderiales</taxon>
        <taxon>Oxalobacteraceae</taxon>
        <taxon>Paraherbaspirillum</taxon>
    </lineage>
</organism>
<evidence type="ECO:0000259" key="8">
    <source>
        <dbReference type="Pfam" id="PF09335"/>
    </source>
</evidence>
<keyword evidence="4 7" id="KW-0812">Transmembrane</keyword>
<evidence type="ECO:0000256" key="6">
    <source>
        <dbReference type="ARBA" id="ARBA00023136"/>
    </source>
</evidence>
<dbReference type="Pfam" id="PF09335">
    <property type="entry name" value="VTT_dom"/>
    <property type="match status" value="1"/>
</dbReference>
<evidence type="ECO:0000256" key="1">
    <source>
        <dbReference type="ARBA" id="ARBA00004651"/>
    </source>
</evidence>
<evidence type="ECO:0000256" key="3">
    <source>
        <dbReference type="ARBA" id="ARBA00022475"/>
    </source>
</evidence>
<evidence type="ECO:0000256" key="5">
    <source>
        <dbReference type="ARBA" id="ARBA00022989"/>
    </source>
</evidence>
<keyword evidence="6 7" id="KW-0472">Membrane</keyword>
<feature type="transmembrane region" description="Helical" evidence="7">
    <location>
        <begin position="127"/>
        <end position="145"/>
    </location>
</feature>
<gene>
    <name evidence="10" type="ORF">ACFPM8_12990</name>
</gene>
<dbReference type="InterPro" id="IPR032818">
    <property type="entry name" value="DedA-like"/>
</dbReference>
<accession>A0ABW0MD86</accession>
<feature type="transmembrane region" description="Helical" evidence="7">
    <location>
        <begin position="228"/>
        <end position="249"/>
    </location>
</feature>
<keyword evidence="3" id="KW-1003">Cell membrane</keyword>
<evidence type="ECO:0000313" key="11">
    <source>
        <dbReference type="Proteomes" id="UP001596045"/>
    </source>
</evidence>
<feature type="transmembrane region" description="Helical" evidence="7">
    <location>
        <begin position="32"/>
        <end position="53"/>
    </location>
</feature>
<feature type="domain" description="VTT" evidence="8">
    <location>
        <begin position="39"/>
        <end position="163"/>
    </location>
</feature>
<feature type="domain" description="LssY-like C-terminal" evidence="9">
    <location>
        <begin position="281"/>
        <end position="397"/>
    </location>
</feature>
<feature type="transmembrane region" description="Helical" evidence="7">
    <location>
        <begin position="152"/>
        <end position="173"/>
    </location>
</feature>
<evidence type="ECO:0000256" key="2">
    <source>
        <dbReference type="ARBA" id="ARBA00010792"/>
    </source>
</evidence>
<dbReference type="InterPro" id="IPR032816">
    <property type="entry name" value="VTT_dom"/>
</dbReference>
<dbReference type="PANTHER" id="PTHR30353">
    <property type="entry name" value="INNER MEMBRANE PROTEIN DEDA-RELATED"/>
    <property type="match status" value="1"/>
</dbReference>
<comment type="subcellular location">
    <subcellularLocation>
        <location evidence="1">Cell membrane</location>
        <topology evidence="1">Multi-pass membrane protein</topology>
    </subcellularLocation>
</comment>
<name>A0ABW0MD86_9BURK</name>
<comment type="similarity">
    <text evidence="2">Belongs to the DedA family.</text>
</comment>
<proteinExistence type="inferred from homology"/>
<evidence type="ECO:0000259" key="9">
    <source>
        <dbReference type="Pfam" id="PF14067"/>
    </source>
</evidence>
<evidence type="ECO:0000256" key="7">
    <source>
        <dbReference type="SAM" id="Phobius"/>
    </source>
</evidence>
<protein>
    <submittedName>
        <fullName evidence="10">LssY C-terminal domain-containing protein</fullName>
    </submittedName>
</protein>
<evidence type="ECO:0000256" key="4">
    <source>
        <dbReference type="ARBA" id="ARBA00022692"/>
    </source>
</evidence>
<evidence type="ECO:0000313" key="10">
    <source>
        <dbReference type="EMBL" id="MFC5474871.1"/>
    </source>
</evidence>
<dbReference type="EMBL" id="JBHSMT010000023">
    <property type="protein sequence ID" value="MFC5474871.1"/>
    <property type="molecule type" value="Genomic_DNA"/>
</dbReference>
<feature type="transmembrane region" description="Helical" evidence="7">
    <location>
        <begin position="7"/>
        <end position="26"/>
    </location>
</feature>
<keyword evidence="5 7" id="KW-1133">Transmembrane helix</keyword>
<sequence length="447" mass="48868">MGSHLQTLIGYFAAHPMIALGAVFAASLLEALAVIGTIVPGSSIVFIGGALLGLNALNPWWTVAAAVSGAILGDGISYWLGHHYREHIPTIWPMKNYPGLLNRGQAYFFKHGGKSVFFGRFLAPVRAIVPVVAGMSGMPALPFYVMNSLSAVAWAAIHLIPGALFGASLQLAGAVSSRLVVVLLVLALVLWGAGKLVRIAYRAYQQLRPHIKWLREHTARRLRGKPGLLLRIALLALVITLGLVAGLYVGDLLSADGERYAHHPVAASMPLADWGGGGWRLLPRARSELDGDLEEPFSLQWVGSAAQIGATLSAAGWQHAESWSSKTMLLWLLADTPIQQLPVLPKYDRGRVQKITYVKVLNPRQRLVIRLWPMRYKVETVSGEPPSRLWSGMVTLERLQHPIGMITLARTASDFNAPLPLLEQDLQSQRLSVQRRQRHDTGVLLVR</sequence>
<dbReference type="Pfam" id="PF14067">
    <property type="entry name" value="LssY_C"/>
    <property type="match status" value="1"/>
</dbReference>
<keyword evidence="11" id="KW-1185">Reference proteome</keyword>
<reference evidence="11" key="1">
    <citation type="journal article" date="2019" name="Int. J. Syst. Evol. Microbiol.">
        <title>The Global Catalogue of Microorganisms (GCM) 10K type strain sequencing project: providing services to taxonomists for standard genome sequencing and annotation.</title>
        <authorList>
            <consortium name="The Broad Institute Genomics Platform"/>
            <consortium name="The Broad Institute Genome Sequencing Center for Infectious Disease"/>
            <person name="Wu L."/>
            <person name="Ma J."/>
        </authorList>
    </citation>
    <scope>NUCLEOTIDE SEQUENCE [LARGE SCALE GENOMIC DNA]</scope>
    <source>
        <strain evidence="11">JCM 17066</strain>
    </source>
</reference>
<feature type="transmembrane region" description="Helical" evidence="7">
    <location>
        <begin position="60"/>
        <end position="80"/>
    </location>
</feature>
<feature type="transmembrane region" description="Helical" evidence="7">
    <location>
        <begin position="179"/>
        <end position="201"/>
    </location>
</feature>
<dbReference type="PANTHER" id="PTHR30353:SF15">
    <property type="entry name" value="INNER MEMBRANE PROTEIN YABI"/>
    <property type="match status" value="1"/>
</dbReference>
<dbReference type="InterPro" id="IPR025902">
    <property type="entry name" value="LssY-like-C_dom"/>
</dbReference>